<sequence length="139" mass="15492">MPATGLPRSEVAGASRYYNDQPVDYLFYQGMALARLGRVAEAQRLFEGWWPGPSKQWASRSRRTSSPSRCRISSCWMTIRSTNTVSTACWSGLSASWGWISVQRVPRPCASCSPSTRLTTRGLLFALICRELSLNPSQP</sequence>
<name>A0A926FNF8_AERHY</name>
<protein>
    <submittedName>
        <fullName evidence="1">Uncharacterized protein</fullName>
    </submittedName>
</protein>
<comment type="caution">
    <text evidence="1">The sequence shown here is derived from an EMBL/GenBank/DDBJ whole genome shotgun (WGS) entry which is preliminary data.</text>
</comment>
<reference evidence="1" key="1">
    <citation type="submission" date="2020-07" db="EMBL/GenBank/DDBJ databases">
        <title>Carbapenem Resistant Aeromonas hydrophila Carrying blacphA7 Isolated from Two Solid Organ Transplant Patients.</title>
        <authorList>
            <person name="Hilt E."/>
            <person name="Fitzwater S.P."/>
            <person name="Ward K."/>
            <person name="De St Maurice A."/>
            <person name="Chandrasekaran S."/>
            <person name="Garner O.B."/>
            <person name="Yang S."/>
        </authorList>
    </citation>
    <scope>NUCLEOTIDE SEQUENCE</scope>
    <source>
        <strain evidence="1">B-1</strain>
    </source>
</reference>
<organism evidence="1">
    <name type="scientific">Aeromonas hydrophila</name>
    <dbReference type="NCBI Taxonomy" id="644"/>
    <lineage>
        <taxon>Bacteria</taxon>
        <taxon>Pseudomonadati</taxon>
        <taxon>Pseudomonadota</taxon>
        <taxon>Gammaproteobacteria</taxon>
        <taxon>Aeromonadales</taxon>
        <taxon>Aeromonadaceae</taxon>
        <taxon>Aeromonas</taxon>
    </lineage>
</organism>
<evidence type="ECO:0000313" key="1">
    <source>
        <dbReference type="EMBL" id="MBC8673885.1"/>
    </source>
</evidence>
<accession>A0A926FNF8</accession>
<dbReference type="EMBL" id="JACLAN010000002">
    <property type="protein sequence ID" value="MBC8673885.1"/>
    <property type="molecule type" value="Genomic_DNA"/>
</dbReference>
<gene>
    <name evidence="1" type="ORF">H2136_05810</name>
</gene>
<dbReference type="AlphaFoldDB" id="A0A926FNF8"/>
<proteinExistence type="predicted"/>